<evidence type="ECO:0000313" key="3">
    <source>
        <dbReference type="Proteomes" id="UP000027222"/>
    </source>
</evidence>
<accession>A0A067T3H4</accession>
<dbReference type="AlphaFoldDB" id="A0A067T3H4"/>
<evidence type="ECO:0000256" key="1">
    <source>
        <dbReference type="SAM" id="MobiDB-lite"/>
    </source>
</evidence>
<proteinExistence type="predicted"/>
<gene>
    <name evidence="2" type="ORF">GALMADRAFT_411141</name>
</gene>
<organism evidence="2 3">
    <name type="scientific">Galerina marginata (strain CBS 339.88)</name>
    <dbReference type="NCBI Taxonomy" id="685588"/>
    <lineage>
        <taxon>Eukaryota</taxon>
        <taxon>Fungi</taxon>
        <taxon>Dikarya</taxon>
        <taxon>Basidiomycota</taxon>
        <taxon>Agaricomycotina</taxon>
        <taxon>Agaricomycetes</taxon>
        <taxon>Agaricomycetidae</taxon>
        <taxon>Agaricales</taxon>
        <taxon>Agaricineae</taxon>
        <taxon>Strophariaceae</taxon>
        <taxon>Galerina</taxon>
    </lineage>
</organism>
<reference evidence="3" key="1">
    <citation type="journal article" date="2014" name="Proc. Natl. Acad. Sci. U.S.A.">
        <title>Extensive sampling of basidiomycete genomes demonstrates inadequacy of the white-rot/brown-rot paradigm for wood decay fungi.</title>
        <authorList>
            <person name="Riley R."/>
            <person name="Salamov A.A."/>
            <person name="Brown D.W."/>
            <person name="Nagy L.G."/>
            <person name="Floudas D."/>
            <person name="Held B.W."/>
            <person name="Levasseur A."/>
            <person name="Lombard V."/>
            <person name="Morin E."/>
            <person name="Otillar R."/>
            <person name="Lindquist E.A."/>
            <person name="Sun H."/>
            <person name="LaButti K.M."/>
            <person name="Schmutz J."/>
            <person name="Jabbour D."/>
            <person name="Luo H."/>
            <person name="Baker S.E."/>
            <person name="Pisabarro A.G."/>
            <person name="Walton J.D."/>
            <person name="Blanchette R.A."/>
            <person name="Henrissat B."/>
            <person name="Martin F."/>
            <person name="Cullen D."/>
            <person name="Hibbett D.S."/>
            <person name="Grigoriev I.V."/>
        </authorList>
    </citation>
    <scope>NUCLEOTIDE SEQUENCE [LARGE SCALE GENOMIC DNA]</scope>
    <source>
        <strain evidence="3">CBS 339.88</strain>
    </source>
</reference>
<evidence type="ECO:0000313" key="2">
    <source>
        <dbReference type="EMBL" id="KDR77696.1"/>
    </source>
</evidence>
<sequence>MWFRPQNLIAHGRKQKRPPAFDLNPITNITSPRPHPTPPSTPPNLSMLLLEKLLHRRAWCLNQPRR</sequence>
<dbReference type="Proteomes" id="UP000027222">
    <property type="component" value="Unassembled WGS sequence"/>
</dbReference>
<protein>
    <submittedName>
        <fullName evidence="2">Uncharacterized protein</fullName>
    </submittedName>
</protein>
<dbReference type="HOGENOM" id="CLU_2831360_0_0_1"/>
<name>A0A067T3H4_GALM3</name>
<keyword evidence="3" id="KW-1185">Reference proteome</keyword>
<dbReference type="EMBL" id="KL142376">
    <property type="protein sequence ID" value="KDR77696.1"/>
    <property type="molecule type" value="Genomic_DNA"/>
</dbReference>
<feature type="region of interest" description="Disordered" evidence="1">
    <location>
        <begin position="1"/>
        <end position="21"/>
    </location>
</feature>